<organism evidence="2 3">
    <name type="scientific">Trichoderma gamsii</name>
    <dbReference type="NCBI Taxonomy" id="398673"/>
    <lineage>
        <taxon>Eukaryota</taxon>
        <taxon>Fungi</taxon>
        <taxon>Dikarya</taxon>
        <taxon>Ascomycota</taxon>
        <taxon>Pezizomycotina</taxon>
        <taxon>Sordariomycetes</taxon>
        <taxon>Hypocreomycetidae</taxon>
        <taxon>Hypocreales</taxon>
        <taxon>Hypocreaceae</taxon>
        <taxon>Trichoderma</taxon>
    </lineage>
</organism>
<dbReference type="EMBL" id="JPDN02000004">
    <property type="protein sequence ID" value="PON29465.1"/>
    <property type="molecule type" value="Genomic_DNA"/>
</dbReference>
<feature type="region of interest" description="Disordered" evidence="1">
    <location>
        <begin position="1"/>
        <end position="29"/>
    </location>
</feature>
<dbReference type="GeneID" id="29985943"/>
<reference evidence="2 3" key="1">
    <citation type="journal article" date="2016" name="Genome Announc.">
        <title>Draft Whole-Genome Sequence of Trichoderma gamsii T6085, a Promising Biocontrol Agent of Fusarium Head Blight on Wheat.</title>
        <authorList>
            <person name="Baroncelli R."/>
            <person name="Zapparata A."/>
            <person name="Piaggeschi G."/>
            <person name="Sarrocco S."/>
            <person name="Vannacci G."/>
        </authorList>
    </citation>
    <scope>NUCLEOTIDE SEQUENCE [LARGE SCALE GENOMIC DNA]</scope>
    <source>
        <strain evidence="2 3">T6085</strain>
    </source>
</reference>
<gene>
    <name evidence="2" type="ORF">TGAM01_v201714</name>
</gene>
<dbReference type="Proteomes" id="UP000054821">
    <property type="component" value="Unassembled WGS sequence"/>
</dbReference>
<name>A0A2P4ZYT7_9HYPO</name>
<evidence type="ECO:0000313" key="3">
    <source>
        <dbReference type="Proteomes" id="UP000054821"/>
    </source>
</evidence>
<evidence type="ECO:0000313" key="2">
    <source>
        <dbReference type="EMBL" id="PON29465.1"/>
    </source>
</evidence>
<comment type="caution">
    <text evidence="2">The sequence shown here is derived from an EMBL/GenBank/DDBJ whole genome shotgun (WGS) entry which is preliminary data.</text>
</comment>
<accession>A0A2P4ZYT7</accession>
<protein>
    <submittedName>
        <fullName evidence="2">Uncharacterized protein</fullName>
    </submittedName>
</protein>
<keyword evidence="3" id="KW-1185">Reference proteome</keyword>
<sequence length="82" mass="8842">MHGVDEGVTENFDWNVGGEKAKRTPPDSMPCSQLVAAITIAMPSIKEWALGCPGRSGRILQSGAEHLKVRDAATCHHQNIMS</sequence>
<evidence type="ECO:0000256" key="1">
    <source>
        <dbReference type="SAM" id="MobiDB-lite"/>
    </source>
</evidence>
<dbReference type="RefSeq" id="XP_018660814.1">
    <property type="nucleotide sequence ID" value="XM_018805860.1"/>
</dbReference>
<proteinExistence type="predicted"/>
<dbReference type="AlphaFoldDB" id="A0A2P4ZYT7"/>